<dbReference type="Proteomes" id="UP001501598">
    <property type="component" value="Unassembled WGS sequence"/>
</dbReference>
<dbReference type="InterPro" id="IPR045851">
    <property type="entry name" value="AMP-bd_C_sf"/>
</dbReference>
<sequence>MPLHFVENTFREIDTITDLALWKRPSSLVDEELVLFIEADAIPIDAIRDRRSELPAFMQPSAVARVDALPRDTTVGKTRRGQLDLTTALEVVEL</sequence>
<proteinExistence type="predicted"/>
<evidence type="ECO:0000313" key="2">
    <source>
        <dbReference type="Proteomes" id="UP001501598"/>
    </source>
</evidence>
<gene>
    <name evidence="1" type="ORF">GCM10023175_11720</name>
</gene>
<organism evidence="1 2">
    <name type="scientific">Pseudonocardia xishanensis</name>
    <dbReference type="NCBI Taxonomy" id="630995"/>
    <lineage>
        <taxon>Bacteria</taxon>
        <taxon>Bacillati</taxon>
        <taxon>Actinomycetota</taxon>
        <taxon>Actinomycetes</taxon>
        <taxon>Pseudonocardiales</taxon>
        <taxon>Pseudonocardiaceae</taxon>
        <taxon>Pseudonocardia</taxon>
    </lineage>
</organism>
<dbReference type="RefSeq" id="WP_345413467.1">
    <property type="nucleotide sequence ID" value="NZ_BAABGT010000016.1"/>
</dbReference>
<evidence type="ECO:0000313" key="1">
    <source>
        <dbReference type="EMBL" id="GAA4539810.1"/>
    </source>
</evidence>
<dbReference type="EMBL" id="BAABGT010000016">
    <property type="protein sequence ID" value="GAA4539810.1"/>
    <property type="molecule type" value="Genomic_DNA"/>
</dbReference>
<name>A0ABP8RIN9_9PSEU</name>
<comment type="caution">
    <text evidence="1">The sequence shown here is derived from an EMBL/GenBank/DDBJ whole genome shotgun (WGS) entry which is preliminary data.</text>
</comment>
<reference evidence="2" key="1">
    <citation type="journal article" date="2019" name="Int. J. Syst. Evol. Microbiol.">
        <title>The Global Catalogue of Microorganisms (GCM) 10K type strain sequencing project: providing services to taxonomists for standard genome sequencing and annotation.</title>
        <authorList>
            <consortium name="The Broad Institute Genomics Platform"/>
            <consortium name="The Broad Institute Genome Sequencing Center for Infectious Disease"/>
            <person name="Wu L."/>
            <person name="Ma J."/>
        </authorList>
    </citation>
    <scope>NUCLEOTIDE SEQUENCE [LARGE SCALE GENOMIC DNA]</scope>
    <source>
        <strain evidence="2">JCM 17906</strain>
    </source>
</reference>
<protein>
    <submittedName>
        <fullName evidence="1">Uncharacterized protein</fullName>
    </submittedName>
</protein>
<dbReference type="SUPFAM" id="SSF56801">
    <property type="entry name" value="Acetyl-CoA synthetase-like"/>
    <property type="match status" value="1"/>
</dbReference>
<keyword evidence="2" id="KW-1185">Reference proteome</keyword>
<accession>A0ABP8RIN9</accession>
<dbReference type="Gene3D" id="3.30.300.30">
    <property type="match status" value="1"/>
</dbReference>